<dbReference type="PANTHER" id="PTHR45663:SF40">
    <property type="entry name" value="THIOREDOXIN 2"/>
    <property type="match status" value="1"/>
</dbReference>
<dbReference type="EMBL" id="JNSL01000236">
    <property type="protein sequence ID" value="KGA11423.1"/>
    <property type="molecule type" value="Genomic_DNA"/>
</dbReference>
<dbReference type="CDD" id="cd02947">
    <property type="entry name" value="TRX_family"/>
    <property type="match status" value="1"/>
</dbReference>
<accession>A0A094S1A4</accession>
<evidence type="ECO:0000256" key="2">
    <source>
        <dbReference type="ARBA" id="ARBA00022982"/>
    </source>
</evidence>
<keyword evidence="4" id="KW-0676">Redox-active center</keyword>
<keyword evidence="2" id="KW-0249">Electron transport</keyword>
<dbReference type="InterPro" id="IPR013766">
    <property type="entry name" value="Thioredoxin_domain"/>
</dbReference>
<dbReference type="PROSITE" id="PS00194">
    <property type="entry name" value="THIOREDOXIN_1"/>
    <property type="match status" value="1"/>
</dbReference>
<name>A0A094S1A4_9ZZZZ</name>
<dbReference type="GO" id="GO:0005829">
    <property type="term" value="C:cytosol"/>
    <property type="evidence" value="ECO:0007669"/>
    <property type="project" value="TreeGrafter"/>
</dbReference>
<evidence type="ECO:0000256" key="1">
    <source>
        <dbReference type="ARBA" id="ARBA00022448"/>
    </source>
</evidence>
<evidence type="ECO:0000256" key="3">
    <source>
        <dbReference type="ARBA" id="ARBA00023157"/>
    </source>
</evidence>
<proteinExistence type="predicted"/>
<dbReference type="InterPro" id="IPR017937">
    <property type="entry name" value="Thioredoxin_CS"/>
</dbReference>
<dbReference type="InterPro" id="IPR036249">
    <property type="entry name" value="Thioredoxin-like_sf"/>
</dbReference>
<evidence type="ECO:0000256" key="4">
    <source>
        <dbReference type="ARBA" id="ARBA00023284"/>
    </source>
</evidence>
<dbReference type="InterPro" id="IPR005746">
    <property type="entry name" value="Thioredoxin"/>
</dbReference>
<dbReference type="SUPFAM" id="SSF52833">
    <property type="entry name" value="Thioredoxin-like"/>
    <property type="match status" value="1"/>
</dbReference>
<dbReference type="PRINTS" id="PR00421">
    <property type="entry name" value="THIOREDOXIN"/>
</dbReference>
<dbReference type="AlphaFoldDB" id="A0A094S1A4"/>
<dbReference type="Pfam" id="PF00085">
    <property type="entry name" value="Thioredoxin"/>
    <property type="match status" value="1"/>
</dbReference>
<dbReference type="PROSITE" id="PS51352">
    <property type="entry name" value="THIOREDOXIN_2"/>
    <property type="match status" value="1"/>
</dbReference>
<gene>
    <name evidence="6" type="ORF">GM51_22650</name>
</gene>
<dbReference type="NCBIfam" id="TIGR01068">
    <property type="entry name" value="thioredoxin"/>
    <property type="match status" value="1"/>
</dbReference>
<evidence type="ECO:0000259" key="5">
    <source>
        <dbReference type="PROSITE" id="PS51352"/>
    </source>
</evidence>
<organism evidence="6">
    <name type="scientific">freshwater metagenome</name>
    <dbReference type="NCBI Taxonomy" id="449393"/>
    <lineage>
        <taxon>unclassified sequences</taxon>
        <taxon>metagenomes</taxon>
        <taxon>ecological metagenomes</taxon>
    </lineage>
</organism>
<keyword evidence="1" id="KW-0813">Transport</keyword>
<dbReference type="Gene3D" id="3.40.30.10">
    <property type="entry name" value="Glutaredoxin"/>
    <property type="match status" value="1"/>
</dbReference>
<keyword evidence="3" id="KW-1015">Disulfide bond</keyword>
<dbReference type="PANTHER" id="PTHR45663">
    <property type="entry name" value="GEO12009P1"/>
    <property type="match status" value="1"/>
</dbReference>
<sequence>MSTIALNEANFESTVLAEGITIVDFWAEWCGPCKMFGPIFEKSSNAHPEIRFAKVDTEAEQGLAAALQIQSIPTIMIFRDGILLFNQAGAMPEHSLEEIITTAEGLNMEEIRAEIEMLEKGNQG</sequence>
<reference evidence="6" key="1">
    <citation type="submission" date="2014-06" db="EMBL/GenBank/DDBJ databases">
        <title>Key roles for freshwater Actinobacteria revealed by deep metagenomic sequencing.</title>
        <authorList>
            <person name="Ghai R."/>
            <person name="Mizuno C.M."/>
            <person name="Picazo A."/>
            <person name="Camacho A."/>
            <person name="Rodriguez-Valera F."/>
        </authorList>
    </citation>
    <scope>NUCLEOTIDE SEQUENCE</scope>
</reference>
<feature type="domain" description="Thioredoxin" evidence="5">
    <location>
        <begin position="1"/>
        <end position="105"/>
    </location>
</feature>
<comment type="caution">
    <text evidence="6">The sequence shown here is derived from an EMBL/GenBank/DDBJ whole genome shotgun (WGS) entry which is preliminary data.</text>
</comment>
<dbReference type="GO" id="GO:0015035">
    <property type="term" value="F:protein-disulfide reductase activity"/>
    <property type="evidence" value="ECO:0007669"/>
    <property type="project" value="InterPro"/>
</dbReference>
<protein>
    <submittedName>
        <fullName evidence="6">Thioredoxin</fullName>
    </submittedName>
</protein>
<evidence type="ECO:0000313" key="6">
    <source>
        <dbReference type="EMBL" id="KGA11423.1"/>
    </source>
</evidence>